<keyword evidence="1" id="KW-0732">Signal</keyword>
<proteinExistence type="predicted"/>
<keyword evidence="3" id="KW-1185">Reference proteome</keyword>
<feature type="signal peptide" evidence="1">
    <location>
        <begin position="1"/>
        <end position="18"/>
    </location>
</feature>
<dbReference type="EMBL" id="LUEZ02000040">
    <property type="protein sequence ID" value="RDB26220.1"/>
    <property type="molecule type" value="Genomic_DNA"/>
</dbReference>
<protein>
    <submittedName>
        <fullName evidence="2">Uncharacterized protein</fullName>
    </submittedName>
</protein>
<accession>A0A369JYB7</accession>
<evidence type="ECO:0000256" key="1">
    <source>
        <dbReference type="SAM" id="SignalP"/>
    </source>
</evidence>
<gene>
    <name evidence="2" type="ORF">Hypma_006289</name>
</gene>
<dbReference type="AlphaFoldDB" id="A0A369JYB7"/>
<dbReference type="InParanoid" id="A0A369JYB7"/>
<organism evidence="2 3">
    <name type="scientific">Hypsizygus marmoreus</name>
    <name type="common">White beech mushroom</name>
    <name type="synonym">Agaricus marmoreus</name>
    <dbReference type="NCBI Taxonomy" id="39966"/>
    <lineage>
        <taxon>Eukaryota</taxon>
        <taxon>Fungi</taxon>
        <taxon>Dikarya</taxon>
        <taxon>Basidiomycota</taxon>
        <taxon>Agaricomycotina</taxon>
        <taxon>Agaricomycetes</taxon>
        <taxon>Agaricomycetidae</taxon>
        <taxon>Agaricales</taxon>
        <taxon>Tricholomatineae</taxon>
        <taxon>Lyophyllaceae</taxon>
        <taxon>Hypsizygus</taxon>
    </lineage>
</organism>
<evidence type="ECO:0000313" key="3">
    <source>
        <dbReference type="Proteomes" id="UP000076154"/>
    </source>
</evidence>
<dbReference type="Proteomes" id="UP000076154">
    <property type="component" value="Unassembled WGS sequence"/>
</dbReference>
<reference evidence="2" key="1">
    <citation type="submission" date="2018-04" db="EMBL/GenBank/DDBJ databases">
        <title>Whole genome sequencing of Hypsizygus marmoreus.</title>
        <authorList>
            <person name="Choi I.-G."/>
            <person name="Min B."/>
            <person name="Kim J.-G."/>
            <person name="Kim S."/>
            <person name="Oh Y.-L."/>
            <person name="Kong W.-S."/>
            <person name="Park H."/>
            <person name="Jeong J."/>
            <person name="Song E.-S."/>
        </authorList>
    </citation>
    <scope>NUCLEOTIDE SEQUENCE [LARGE SCALE GENOMIC DNA]</scope>
    <source>
        <strain evidence="2">51987-8</strain>
    </source>
</reference>
<sequence>MRFTSALVVLVAATFSGAAIIPRANVDMGLEARYYRGEKYARAILEAVKPTIVNRRVHPRDFLTKRTAV</sequence>
<dbReference type="OrthoDB" id="3046159at2759"/>
<feature type="chain" id="PRO_5016868117" evidence="1">
    <location>
        <begin position="19"/>
        <end position="69"/>
    </location>
</feature>
<name>A0A369JYB7_HYPMA</name>
<evidence type="ECO:0000313" key="2">
    <source>
        <dbReference type="EMBL" id="RDB26220.1"/>
    </source>
</evidence>
<comment type="caution">
    <text evidence="2">The sequence shown here is derived from an EMBL/GenBank/DDBJ whole genome shotgun (WGS) entry which is preliminary data.</text>
</comment>